<evidence type="ECO:0000256" key="1">
    <source>
        <dbReference type="SAM" id="MobiDB-lite"/>
    </source>
</evidence>
<feature type="region of interest" description="Disordered" evidence="1">
    <location>
        <begin position="73"/>
        <end position="93"/>
    </location>
</feature>
<keyword evidence="3" id="KW-1185">Reference proteome</keyword>
<dbReference type="EMBL" id="JASPKZ010007264">
    <property type="protein sequence ID" value="KAJ9585528.1"/>
    <property type="molecule type" value="Genomic_DNA"/>
</dbReference>
<protein>
    <submittedName>
        <fullName evidence="2">Uncharacterized protein</fullName>
    </submittedName>
</protein>
<organism evidence="2 3">
    <name type="scientific">Diploptera punctata</name>
    <name type="common">Pacific beetle cockroach</name>
    <dbReference type="NCBI Taxonomy" id="6984"/>
    <lineage>
        <taxon>Eukaryota</taxon>
        <taxon>Metazoa</taxon>
        <taxon>Ecdysozoa</taxon>
        <taxon>Arthropoda</taxon>
        <taxon>Hexapoda</taxon>
        <taxon>Insecta</taxon>
        <taxon>Pterygota</taxon>
        <taxon>Neoptera</taxon>
        <taxon>Polyneoptera</taxon>
        <taxon>Dictyoptera</taxon>
        <taxon>Blattodea</taxon>
        <taxon>Blaberoidea</taxon>
        <taxon>Blaberidae</taxon>
        <taxon>Diplopterinae</taxon>
        <taxon>Diploptera</taxon>
    </lineage>
</organism>
<dbReference type="Proteomes" id="UP001233999">
    <property type="component" value="Unassembled WGS sequence"/>
</dbReference>
<sequence length="93" mass="10683">KHPTMSSSSTDCDIKQEEVFLPVTDIKIEPQEIKTEAEECDIKDDIVDSLNTEPEVKQIEDCLDTLVQVVYDTKSEDEQRNTEEEETNTLDTF</sequence>
<reference evidence="2" key="1">
    <citation type="journal article" date="2023" name="IScience">
        <title>Live-bearing cockroach genome reveals convergent evolutionary mechanisms linked to viviparity in insects and beyond.</title>
        <authorList>
            <person name="Fouks B."/>
            <person name="Harrison M.C."/>
            <person name="Mikhailova A.A."/>
            <person name="Marchal E."/>
            <person name="English S."/>
            <person name="Carruthers M."/>
            <person name="Jennings E.C."/>
            <person name="Chiamaka E.L."/>
            <person name="Frigard R.A."/>
            <person name="Pippel M."/>
            <person name="Attardo G.M."/>
            <person name="Benoit J.B."/>
            <person name="Bornberg-Bauer E."/>
            <person name="Tobe S.S."/>
        </authorList>
    </citation>
    <scope>NUCLEOTIDE SEQUENCE</scope>
    <source>
        <tissue evidence="2">Testes</tissue>
    </source>
</reference>
<accession>A0AAD7ZRS5</accession>
<feature type="compositionally biased region" description="Basic and acidic residues" evidence="1">
    <location>
        <begin position="73"/>
        <end position="82"/>
    </location>
</feature>
<feature type="non-terminal residue" evidence="2">
    <location>
        <position position="93"/>
    </location>
</feature>
<dbReference type="AlphaFoldDB" id="A0AAD7ZRS5"/>
<gene>
    <name evidence="2" type="ORF">L9F63_002682</name>
</gene>
<evidence type="ECO:0000313" key="3">
    <source>
        <dbReference type="Proteomes" id="UP001233999"/>
    </source>
</evidence>
<reference evidence="2" key="2">
    <citation type="submission" date="2023-05" db="EMBL/GenBank/DDBJ databases">
        <authorList>
            <person name="Fouks B."/>
        </authorList>
    </citation>
    <scope>NUCLEOTIDE SEQUENCE</scope>
    <source>
        <strain evidence="2">Stay&amp;Tobe</strain>
        <tissue evidence="2">Testes</tissue>
    </source>
</reference>
<feature type="compositionally biased region" description="Acidic residues" evidence="1">
    <location>
        <begin position="83"/>
        <end position="93"/>
    </location>
</feature>
<feature type="non-terminal residue" evidence="2">
    <location>
        <position position="1"/>
    </location>
</feature>
<evidence type="ECO:0000313" key="2">
    <source>
        <dbReference type="EMBL" id="KAJ9585528.1"/>
    </source>
</evidence>
<comment type="caution">
    <text evidence="2">The sequence shown here is derived from an EMBL/GenBank/DDBJ whole genome shotgun (WGS) entry which is preliminary data.</text>
</comment>
<name>A0AAD7ZRS5_DIPPU</name>
<proteinExistence type="predicted"/>